<evidence type="ECO:0000313" key="3">
    <source>
        <dbReference type="Proteomes" id="UP000027195"/>
    </source>
</evidence>
<name>A0A067MP17_BOTB1</name>
<accession>A0A067MP17</accession>
<protein>
    <submittedName>
        <fullName evidence="2">Uncharacterized protein</fullName>
    </submittedName>
</protein>
<reference evidence="3" key="1">
    <citation type="journal article" date="2014" name="Proc. Natl. Acad. Sci. U.S.A.">
        <title>Extensive sampling of basidiomycete genomes demonstrates inadequacy of the white-rot/brown-rot paradigm for wood decay fungi.</title>
        <authorList>
            <person name="Riley R."/>
            <person name="Salamov A.A."/>
            <person name="Brown D.W."/>
            <person name="Nagy L.G."/>
            <person name="Floudas D."/>
            <person name="Held B.W."/>
            <person name="Levasseur A."/>
            <person name="Lombard V."/>
            <person name="Morin E."/>
            <person name="Otillar R."/>
            <person name="Lindquist E.A."/>
            <person name="Sun H."/>
            <person name="LaButti K.M."/>
            <person name="Schmutz J."/>
            <person name="Jabbour D."/>
            <person name="Luo H."/>
            <person name="Baker S.E."/>
            <person name="Pisabarro A.G."/>
            <person name="Walton J.D."/>
            <person name="Blanchette R.A."/>
            <person name="Henrissat B."/>
            <person name="Martin F."/>
            <person name="Cullen D."/>
            <person name="Hibbett D.S."/>
            <person name="Grigoriev I.V."/>
        </authorList>
    </citation>
    <scope>NUCLEOTIDE SEQUENCE [LARGE SCALE GENOMIC DNA]</scope>
    <source>
        <strain evidence="3">FD-172 SS1</strain>
    </source>
</reference>
<dbReference type="Proteomes" id="UP000027195">
    <property type="component" value="Unassembled WGS sequence"/>
</dbReference>
<dbReference type="AlphaFoldDB" id="A0A067MP17"/>
<dbReference type="EMBL" id="KL198023">
    <property type="protein sequence ID" value="KDQ17503.1"/>
    <property type="molecule type" value="Genomic_DNA"/>
</dbReference>
<feature type="region of interest" description="Disordered" evidence="1">
    <location>
        <begin position="1"/>
        <end position="38"/>
    </location>
</feature>
<dbReference type="InParanoid" id="A0A067MP17"/>
<gene>
    <name evidence="2" type="ORF">BOTBODRAFT_575871</name>
</gene>
<evidence type="ECO:0000256" key="1">
    <source>
        <dbReference type="SAM" id="MobiDB-lite"/>
    </source>
</evidence>
<feature type="compositionally biased region" description="Polar residues" evidence="1">
    <location>
        <begin position="10"/>
        <end position="32"/>
    </location>
</feature>
<evidence type="ECO:0000313" key="2">
    <source>
        <dbReference type="EMBL" id="KDQ17503.1"/>
    </source>
</evidence>
<sequence>MLIGPLVPLLNSTPALGTTTGRRQSHSSTPPSSLALYPEISPYRSPASSLRTSLTFPRLLTLSRRLSPFIYRASRFVDIYFRTPLSPSNSHIYSHN</sequence>
<proteinExistence type="predicted"/>
<organism evidence="2 3">
    <name type="scientific">Botryobasidium botryosum (strain FD-172 SS1)</name>
    <dbReference type="NCBI Taxonomy" id="930990"/>
    <lineage>
        <taxon>Eukaryota</taxon>
        <taxon>Fungi</taxon>
        <taxon>Dikarya</taxon>
        <taxon>Basidiomycota</taxon>
        <taxon>Agaricomycotina</taxon>
        <taxon>Agaricomycetes</taxon>
        <taxon>Cantharellales</taxon>
        <taxon>Botryobasidiaceae</taxon>
        <taxon>Botryobasidium</taxon>
    </lineage>
</organism>
<keyword evidence="3" id="KW-1185">Reference proteome</keyword>
<dbReference type="HOGENOM" id="CLU_2359441_0_0_1"/>